<evidence type="ECO:0000313" key="3">
    <source>
        <dbReference type="Proteomes" id="UP000245119"/>
    </source>
</evidence>
<dbReference type="Proteomes" id="UP000245119">
    <property type="component" value="Linkage Group LG7"/>
</dbReference>
<reference evidence="2 3" key="1">
    <citation type="submission" date="2018-04" db="EMBL/GenBank/DDBJ databases">
        <title>The genome of golden apple snail Pomacea canaliculata provides insight into stress tolerance and invasive adaptation.</title>
        <authorList>
            <person name="Liu C."/>
            <person name="Liu B."/>
            <person name="Ren Y."/>
            <person name="Zhang Y."/>
            <person name="Wang H."/>
            <person name="Li S."/>
            <person name="Jiang F."/>
            <person name="Yin L."/>
            <person name="Zhang G."/>
            <person name="Qian W."/>
            <person name="Fan W."/>
        </authorList>
    </citation>
    <scope>NUCLEOTIDE SEQUENCE [LARGE SCALE GENOMIC DNA]</scope>
    <source>
        <strain evidence="2">SZHN2017</strain>
        <tissue evidence="2">Muscle</tissue>
    </source>
</reference>
<keyword evidence="3" id="KW-1185">Reference proteome</keyword>
<sequence>MITTDRHVLRYSERGVPDHTDGPPVRRLYHRGHSDSGRFPEDCVTCGREVASFLQSLRVGVTENSTTTSTALTSTNGATTPPCIQWRDVLVLSLGNFTVKSGMVTGLQEAGIPVQIMEDDYIEDLATARSDVVWMTRGHYIRGLERKVVVCIVERDLQDLKVERMHPLHIRLNLMSRCTSQLVLIYPDRLTPEGD</sequence>
<evidence type="ECO:0000256" key="1">
    <source>
        <dbReference type="SAM" id="MobiDB-lite"/>
    </source>
</evidence>
<feature type="compositionally biased region" description="Basic and acidic residues" evidence="1">
    <location>
        <begin position="11"/>
        <end position="21"/>
    </location>
</feature>
<dbReference type="AlphaFoldDB" id="A0A2T7P1J0"/>
<gene>
    <name evidence="2" type="ORF">C0Q70_12425</name>
</gene>
<name>A0A2T7P1J0_POMCA</name>
<accession>A0A2T7P1J0</accession>
<organism evidence="2 3">
    <name type="scientific">Pomacea canaliculata</name>
    <name type="common">Golden apple snail</name>
    <dbReference type="NCBI Taxonomy" id="400727"/>
    <lineage>
        <taxon>Eukaryota</taxon>
        <taxon>Metazoa</taxon>
        <taxon>Spiralia</taxon>
        <taxon>Lophotrochozoa</taxon>
        <taxon>Mollusca</taxon>
        <taxon>Gastropoda</taxon>
        <taxon>Caenogastropoda</taxon>
        <taxon>Architaenioglossa</taxon>
        <taxon>Ampullarioidea</taxon>
        <taxon>Ampullariidae</taxon>
        <taxon>Pomacea</taxon>
    </lineage>
</organism>
<protein>
    <submittedName>
        <fullName evidence="2">Uncharacterized protein</fullName>
    </submittedName>
</protein>
<evidence type="ECO:0000313" key="2">
    <source>
        <dbReference type="EMBL" id="PVD27270.1"/>
    </source>
</evidence>
<proteinExistence type="predicted"/>
<dbReference type="EMBL" id="PZQS01000007">
    <property type="protein sequence ID" value="PVD27270.1"/>
    <property type="molecule type" value="Genomic_DNA"/>
</dbReference>
<feature type="region of interest" description="Disordered" evidence="1">
    <location>
        <begin position="11"/>
        <end position="37"/>
    </location>
</feature>
<comment type="caution">
    <text evidence="2">The sequence shown here is derived from an EMBL/GenBank/DDBJ whole genome shotgun (WGS) entry which is preliminary data.</text>
</comment>